<organism evidence="1 2">
    <name type="scientific">Pseudomonas syringae pv. helianthi</name>
    <dbReference type="NCBI Taxonomy" id="251654"/>
    <lineage>
        <taxon>Bacteria</taxon>
        <taxon>Pseudomonadati</taxon>
        <taxon>Pseudomonadota</taxon>
        <taxon>Gammaproteobacteria</taxon>
        <taxon>Pseudomonadales</taxon>
        <taxon>Pseudomonadaceae</taxon>
        <taxon>Pseudomonas</taxon>
    </lineage>
</organism>
<reference evidence="1 2" key="1">
    <citation type="submission" date="2015-09" db="EMBL/GenBank/DDBJ databases">
        <title>Genome announcement of multiple Pseudomonas syringae strains.</title>
        <authorList>
            <person name="Thakur S."/>
            <person name="Wang P.W."/>
            <person name="Gong Y."/>
            <person name="Weir B.S."/>
            <person name="Guttman D.S."/>
        </authorList>
    </citation>
    <scope>NUCLEOTIDE SEQUENCE [LARGE SCALE GENOMIC DNA]</scope>
    <source>
        <strain evidence="1 2">ICMP4531</strain>
    </source>
</reference>
<dbReference type="RefSeq" id="WP_054987340.1">
    <property type="nucleotide sequence ID" value="NZ_CP092918.1"/>
</dbReference>
<sequence length="267" mass="30798">MERKKNEPIESACCRLCLQPRKLLMSHIIPKGLLRIAKGKYSQLIAMNVGENSMPRMDNVNWCEKLLCEQCEKHINLSYENSQIKKLKSAKDKVLSDQKITIINLDFKRFYLFWLSIIWRASESALDEFSTVSFPEELSDVLRMAILNGSAKYKGHDFDEFFQIGICRWYFDAADSKSFLTTFKLVSDESCIAYVFMVSGFAVIYQFSSEAVHPLPKGFSLIRKSFIFKMNKIFPGESAIVDGFIEDARKSALKEPSFAIERLMREI</sequence>
<dbReference type="PATRIC" id="fig|251654.3.peg.4294"/>
<evidence type="ECO:0008006" key="3">
    <source>
        <dbReference type="Google" id="ProtNLM"/>
    </source>
</evidence>
<dbReference type="AlphaFoldDB" id="A0A0P9RAW5"/>
<protein>
    <recommendedName>
        <fullName evidence="3">HNH endonuclease 5 domain-containing protein</fullName>
    </recommendedName>
</protein>
<evidence type="ECO:0000313" key="2">
    <source>
        <dbReference type="Proteomes" id="UP000050557"/>
    </source>
</evidence>
<gene>
    <name evidence="1" type="ORF">ALO68_102223</name>
</gene>
<name>A0A0P9RAW5_9PSED</name>
<evidence type="ECO:0000313" key="1">
    <source>
        <dbReference type="EMBL" id="KPX42690.1"/>
    </source>
</evidence>
<comment type="caution">
    <text evidence="1">The sequence shown here is derived from an EMBL/GenBank/DDBJ whole genome shotgun (WGS) entry which is preliminary data.</text>
</comment>
<dbReference type="Proteomes" id="UP000050557">
    <property type="component" value="Unassembled WGS sequence"/>
</dbReference>
<proteinExistence type="predicted"/>
<accession>A0A0P9RAW5</accession>
<dbReference type="EMBL" id="LJQM01000189">
    <property type="protein sequence ID" value="KPX42690.1"/>
    <property type="molecule type" value="Genomic_DNA"/>
</dbReference>